<evidence type="ECO:0000256" key="5">
    <source>
        <dbReference type="ARBA" id="ARBA00022023"/>
    </source>
</evidence>
<evidence type="ECO:0000256" key="12">
    <source>
        <dbReference type="ARBA" id="ARBA00023204"/>
    </source>
</evidence>
<evidence type="ECO:0000256" key="10">
    <source>
        <dbReference type="ARBA" id="ARBA00023004"/>
    </source>
</evidence>
<dbReference type="InterPro" id="IPR015797">
    <property type="entry name" value="NUDIX_hydrolase-like_dom_sf"/>
</dbReference>
<keyword evidence="12" id="KW-0234">DNA repair</keyword>
<dbReference type="PANTHER" id="PTHR42944:SF1">
    <property type="entry name" value="ADENINE DNA GLYCOSYLASE"/>
    <property type="match status" value="1"/>
</dbReference>
<dbReference type="AlphaFoldDB" id="A0AAE3G1P5"/>
<evidence type="ECO:0000256" key="2">
    <source>
        <dbReference type="ARBA" id="ARBA00002933"/>
    </source>
</evidence>
<dbReference type="FunFam" id="1.10.340.30:FF:000002">
    <property type="entry name" value="Adenine DNA glycosylase"/>
    <property type="match status" value="1"/>
</dbReference>
<dbReference type="SMART" id="SM00478">
    <property type="entry name" value="ENDO3c"/>
    <property type="match status" value="1"/>
</dbReference>
<comment type="cofactor">
    <cofactor evidence="14">
        <name>[4Fe-4S] cluster</name>
        <dbReference type="ChEBI" id="CHEBI:49883"/>
    </cofactor>
    <text evidence="14">Binds 1 [4Fe-4S] cluster.</text>
</comment>
<dbReference type="SUPFAM" id="SSF48150">
    <property type="entry name" value="DNA-glycosylase"/>
    <property type="match status" value="1"/>
</dbReference>
<dbReference type="NCBIfam" id="TIGR01084">
    <property type="entry name" value="mutY"/>
    <property type="match status" value="1"/>
</dbReference>
<evidence type="ECO:0000256" key="3">
    <source>
        <dbReference type="ARBA" id="ARBA00008343"/>
    </source>
</evidence>
<evidence type="ECO:0000256" key="8">
    <source>
        <dbReference type="ARBA" id="ARBA00022763"/>
    </source>
</evidence>
<dbReference type="PROSITE" id="PS00764">
    <property type="entry name" value="ENDONUCLEASE_III_1"/>
    <property type="match status" value="1"/>
</dbReference>
<dbReference type="GO" id="GO:0032357">
    <property type="term" value="F:oxidized purine DNA binding"/>
    <property type="evidence" value="ECO:0007669"/>
    <property type="project" value="TreeGrafter"/>
</dbReference>
<keyword evidence="7" id="KW-0479">Metal-binding</keyword>
<evidence type="ECO:0000313" key="17">
    <source>
        <dbReference type="Proteomes" id="UP001205843"/>
    </source>
</evidence>
<dbReference type="EC" id="3.2.2.31" evidence="4 14"/>
<dbReference type="InterPro" id="IPR003265">
    <property type="entry name" value="HhH-GPD_domain"/>
</dbReference>
<dbReference type="GO" id="GO:0046872">
    <property type="term" value="F:metal ion binding"/>
    <property type="evidence" value="ECO:0007669"/>
    <property type="project" value="UniProtKB-UniRule"/>
</dbReference>
<evidence type="ECO:0000313" key="16">
    <source>
        <dbReference type="EMBL" id="MCP1673091.1"/>
    </source>
</evidence>
<dbReference type="GO" id="GO:0006298">
    <property type="term" value="P:mismatch repair"/>
    <property type="evidence" value="ECO:0007669"/>
    <property type="project" value="TreeGrafter"/>
</dbReference>
<proteinExistence type="inferred from homology"/>
<dbReference type="Gene3D" id="1.10.1670.10">
    <property type="entry name" value="Helix-hairpin-Helix base-excision DNA repair enzymes (C-terminal)"/>
    <property type="match status" value="1"/>
</dbReference>
<dbReference type="NCBIfam" id="NF008132">
    <property type="entry name" value="PRK10880.1"/>
    <property type="match status" value="1"/>
</dbReference>
<comment type="similarity">
    <text evidence="3 14">Belongs to the Nth/MutY family.</text>
</comment>
<comment type="caution">
    <text evidence="16">The sequence shown here is derived from an EMBL/GenBank/DDBJ whole genome shotgun (WGS) entry which is preliminary data.</text>
</comment>
<dbReference type="CDD" id="cd03431">
    <property type="entry name" value="NUDIX_DNA_Glycosylase_C-MutY"/>
    <property type="match status" value="1"/>
</dbReference>
<dbReference type="GO" id="GO:0051539">
    <property type="term" value="F:4 iron, 4 sulfur cluster binding"/>
    <property type="evidence" value="ECO:0007669"/>
    <property type="project" value="UniProtKB-UniRule"/>
</dbReference>
<accession>A0AAE3G1P5</accession>
<dbReference type="GO" id="GO:0034039">
    <property type="term" value="F:8-oxo-7,8-dihydroguanine DNA N-glycosylase activity"/>
    <property type="evidence" value="ECO:0007669"/>
    <property type="project" value="TreeGrafter"/>
</dbReference>
<dbReference type="Pfam" id="PF00730">
    <property type="entry name" value="HhH-GPD"/>
    <property type="match status" value="1"/>
</dbReference>
<keyword evidence="8 14" id="KW-0227">DNA damage</keyword>
<dbReference type="GO" id="GO:0035485">
    <property type="term" value="F:adenine/guanine mispair binding"/>
    <property type="evidence" value="ECO:0007669"/>
    <property type="project" value="TreeGrafter"/>
</dbReference>
<keyword evidence="13 14" id="KW-0326">Glycosidase</keyword>
<dbReference type="CDD" id="cd00056">
    <property type="entry name" value="ENDO3c"/>
    <property type="match status" value="1"/>
</dbReference>
<evidence type="ECO:0000256" key="1">
    <source>
        <dbReference type="ARBA" id="ARBA00000843"/>
    </source>
</evidence>
<dbReference type="InterPro" id="IPR004036">
    <property type="entry name" value="Endonuclease-III-like_CS2"/>
</dbReference>
<dbReference type="EMBL" id="JALJXV010000001">
    <property type="protein sequence ID" value="MCP1673091.1"/>
    <property type="molecule type" value="Genomic_DNA"/>
</dbReference>
<name>A0AAE3G1P5_9GAMM</name>
<dbReference type="SUPFAM" id="SSF55811">
    <property type="entry name" value="Nudix"/>
    <property type="match status" value="1"/>
</dbReference>
<keyword evidence="6" id="KW-0004">4Fe-4S</keyword>
<reference evidence="16" key="1">
    <citation type="submission" date="2022-03" db="EMBL/GenBank/DDBJ databases">
        <title>Genomic Encyclopedia of Type Strains, Phase III (KMG-III): the genomes of soil and plant-associated and newly described type strains.</title>
        <authorList>
            <person name="Whitman W."/>
        </authorList>
    </citation>
    <scope>NUCLEOTIDE SEQUENCE</scope>
    <source>
        <strain evidence="16">ANL 6-2</strain>
    </source>
</reference>
<dbReference type="Proteomes" id="UP001205843">
    <property type="component" value="Unassembled WGS sequence"/>
</dbReference>
<dbReference type="InterPro" id="IPR004035">
    <property type="entry name" value="Endouclease-III_FeS-bd_BS"/>
</dbReference>
<dbReference type="InterPro" id="IPR044298">
    <property type="entry name" value="MIG/MutY"/>
</dbReference>
<gene>
    <name evidence="16" type="ORF">J2T57_000183</name>
</gene>
<keyword evidence="10 14" id="KW-0408">Iron</keyword>
<comment type="catalytic activity">
    <reaction evidence="1 14">
        <text>Hydrolyzes free adenine bases from 7,8-dihydro-8-oxoguanine:adenine mismatched double-stranded DNA, leaving an apurinic site.</text>
        <dbReference type="EC" id="3.2.2.31"/>
    </reaction>
</comment>
<dbReference type="Pfam" id="PF14815">
    <property type="entry name" value="NUDIX_4"/>
    <property type="match status" value="1"/>
</dbReference>
<protein>
    <recommendedName>
        <fullName evidence="5 14">Adenine DNA glycosylase</fullName>
        <ecNumber evidence="4 14">3.2.2.31</ecNumber>
    </recommendedName>
</protein>
<evidence type="ECO:0000256" key="11">
    <source>
        <dbReference type="ARBA" id="ARBA00023014"/>
    </source>
</evidence>
<dbReference type="InterPro" id="IPR023170">
    <property type="entry name" value="HhH_base_excis_C"/>
</dbReference>
<evidence type="ECO:0000256" key="6">
    <source>
        <dbReference type="ARBA" id="ARBA00022485"/>
    </source>
</evidence>
<evidence type="ECO:0000256" key="13">
    <source>
        <dbReference type="ARBA" id="ARBA00023295"/>
    </source>
</evidence>
<dbReference type="GO" id="GO:0000701">
    <property type="term" value="F:purine-specific mismatch base pair DNA N-glycosylase activity"/>
    <property type="evidence" value="ECO:0007669"/>
    <property type="project" value="UniProtKB-EC"/>
</dbReference>
<dbReference type="Gene3D" id="1.10.340.30">
    <property type="entry name" value="Hypothetical protein, domain 2"/>
    <property type="match status" value="1"/>
</dbReference>
<keyword evidence="11" id="KW-0411">Iron-sulfur</keyword>
<keyword evidence="9 16" id="KW-0378">Hydrolase</keyword>
<feature type="domain" description="HhH-GPD" evidence="15">
    <location>
        <begin position="44"/>
        <end position="195"/>
    </location>
</feature>
<dbReference type="InterPro" id="IPR011257">
    <property type="entry name" value="DNA_glycosylase"/>
</dbReference>
<dbReference type="InterPro" id="IPR029119">
    <property type="entry name" value="MutY_C"/>
</dbReference>
<dbReference type="Gene3D" id="3.90.79.10">
    <property type="entry name" value="Nucleoside Triphosphate Pyrophosphohydrolase"/>
    <property type="match status" value="1"/>
</dbReference>
<sequence length="355" mass="39639">MAVTGAEAEMFRRQLLDWFDKHGRHDLPWQNPATPYRVWVSEVMLQQTQVGVVIPYFQRFIERFRDVTELADAPLDDVLTLWSGLGYYARARNLHRAAQRIRDHHGGRLPERLADWEALPGVGRSTAGAILSLSLGQAHAILDGNVKRVLARYHAVPGWPGRSAVLKALWALSEAHTPQQRCGDFNQAMMDLGATLCTRARPACLLCPVRDGCRALASGEQQRYPEPKPRAALPVRRLRMLLLESADGLLLEKRPPTGIWAGLWSLPECPPEEPLEALCRERYGLDVGQSDPWPAFRHSFTHYHLDIEPVHAVVEPIAGAAGVADRDLVWYNTGTLSRGLAAPVSRLLDSWKKGA</sequence>
<dbReference type="RefSeq" id="WP_253472863.1">
    <property type="nucleotide sequence ID" value="NZ_JALJXV010000001.1"/>
</dbReference>
<dbReference type="PROSITE" id="PS01155">
    <property type="entry name" value="ENDONUCLEASE_III_2"/>
    <property type="match status" value="1"/>
</dbReference>
<evidence type="ECO:0000256" key="14">
    <source>
        <dbReference type="RuleBase" id="RU365096"/>
    </source>
</evidence>
<organism evidence="16 17">
    <name type="scientific">Natronocella acetinitrilica</name>
    <dbReference type="NCBI Taxonomy" id="414046"/>
    <lineage>
        <taxon>Bacteria</taxon>
        <taxon>Pseudomonadati</taxon>
        <taxon>Pseudomonadota</taxon>
        <taxon>Gammaproteobacteria</taxon>
        <taxon>Chromatiales</taxon>
        <taxon>Ectothiorhodospiraceae</taxon>
        <taxon>Natronocella</taxon>
    </lineage>
</organism>
<dbReference type="InterPro" id="IPR000445">
    <property type="entry name" value="HhH_motif"/>
</dbReference>
<dbReference type="PANTHER" id="PTHR42944">
    <property type="entry name" value="ADENINE DNA GLYCOSYLASE"/>
    <property type="match status" value="1"/>
</dbReference>
<dbReference type="Pfam" id="PF00633">
    <property type="entry name" value="HHH"/>
    <property type="match status" value="1"/>
</dbReference>
<comment type="function">
    <text evidence="2">Adenine glycosylase active on G-A mispairs. MutY also corrects error-prone DNA synthesis past GO lesions which are due to the oxidatively damaged form of guanine: 7,8-dihydro-8-oxoguanine (8-oxo-dGTP).</text>
</comment>
<dbReference type="InterPro" id="IPR005760">
    <property type="entry name" value="A/G_AdeGlyc_MutY"/>
</dbReference>
<evidence type="ECO:0000256" key="4">
    <source>
        <dbReference type="ARBA" id="ARBA00012045"/>
    </source>
</evidence>
<evidence type="ECO:0000256" key="9">
    <source>
        <dbReference type="ARBA" id="ARBA00022801"/>
    </source>
</evidence>
<evidence type="ECO:0000256" key="7">
    <source>
        <dbReference type="ARBA" id="ARBA00022723"/>
    </source>
</evidence>
<keyword evidence="17" id="KW-1185">Reference proteome</keyword>
<evidence type="ECO:0000259" key="15">
    <source>
        <dbReference type="SMART" id="SM00478"/>
    </source>
</evidence>
<dbReference type="GO" id="GO:0006284">
    <property type="term" value="P:base-excision repair"/>
    <property type="evidence" value="ECO:0007669"/>
    <property type="project" value="UniProtKB-UniRule"/>
</dbReference>